<comment type="caution">
    <text evidence="1">The sequence shown here is derived from an EMBL/GenBank/DDBJ whole genome shotgun (WGS) entry which is preliminary data.</text>
</comment>
<evidence type="ECO:0000313" key="1">
    <source>
        <dbReference type="EMBL" id="KAJ6842394.1"/>
    </source>
</evidence>
<sequence length="53" mass="5892">MLGRAYMCSYFWLVRSGSELILGLGWTGYQIVGLVGRMAVGWPVDFAFGQDCL</sequence>
<evidence type="ECO:0000313" key="3">
    <source>
        <dbReference type="Proteomes" id="UP001140949"/>
    </source>
</evidence>
<evidence type="ECO:0000313" key="2">
    <source>
        <dbReference type="EMBL" id="KAJ6842395.1"/>
    </source>
</evidence>
<dbReference type="EMBL" id="JANAVB010007600">
    <property type="protein sequence ID" value="KAJ6842395.1"/>
    <property type="molecule type" value="Genomic_DNA"/>
</dbReference>
<accession>A0AAX6HPB7</accession>
<protein>
    <submittedName>
        <fullName evidence="1">Uncharacterized protein</fullName>
    </submittedName>
</protein>
<dbReference type="AlphaFoldDB" id="A0AAX6HPB7"/>
<organism evidence="1 3">
    <name type="scientific">Iris pallida</name>
    <name type="common">Sweet iris</name>
    <dbReference type="NCBI Taxonomy" id="29817"/>
    <lineage>
        <taxon>Eukaryota</taxon>
        <taxon>Viridiplantae</taxon>
        <taxon>Streptophyta</taxon>
        <taxon>Embryophyta</taxon>
        <taxon>Tracheophyta</taxon>
        <taxon>Spermatophyta</taxon>
        <taxon>Magnoliopsida</taxon>
        <taxon>Liliopsida</taxon>
        <taxon>Asparagales</taxon>
        <taxon>Iridaceae</taxon>
        <taxon>Iridoideae</taxon>
        <taxon>Irideae</taxon>
        <taxon>Iris</taxon>
    </lineage>
</organism>
<name>A0AAX6HPB7_IRIPA</name>
<dbReference type="Proteomes" id="UP001140949">
    <property type="component" value="Unassembled WGS sequence"/>
</dbReference>
<keyword evidence="3" id="KW-1185">Reference proteome</keyword>
<gene>
    <name evidence="1" type="ORF">M6B38_301095</name>
    <name evidence="2" type="ORF">M6B38_301100</name>
</gene>
<proteinExistence type="predicted"/>
<reference evidence="1" key="1">
    <citation type="journal article" date="2023" name="GigaByte">
        <title>Genome assembly of the bearded iris, Iris pallida Lam.</title>
        <authorList>
            <person name="Bruccoleri R.E."/>
            <person name="Oakeley E.J."/>
            <person name="Faust A.M.E."/>
            <person name="Altorfer M."/>
            <person name="Dessus-Babus S."/>
            <person name="Burckhardt D."/>
            <person name="Oertli M."/>
            <person name="Naumann U."/>
            <person name="Petersen F."/>
            <person name="Wong J."/>
        </authorList>
    </citation>
    <scope>NUCLEOTIDE SEQUENCE</scope>
    <source>
        <strain evidence="1">GSM-AAB239-AS_SAM_17_03QT</strain>
    </source>
</reference>
<dbReference type="EMBL" id="JANAVB010007600">
    <property type="protein sequence ID" value="KAJ6842394.1"/>
    <property type="molecule type" value="Genomic_DNA"/>
</dbReference>
<reference evidence="1" key="2">
    <citation type="submission" date="2023-04" db="EMBL/GenBank/DDBJ databases">
        <authorList>
            <person name="Bruccoleri R.E."/>
            <person name="Oakeley E.J."/>
            <person name="Faust A.-M."/>
            <person name="Dessus-Babus S."/>
            <person name="Altorfer M."/>
            <person name="Burckhardt D."/>
            <person name="Oertli M."/>
            <person name="Naumann U."/>
            <person name="Petersen F."/>
            <person name="Wong J."/>
        </authorList>
    </citation>
    <scope>NUCLEOTIDE SEQUENCE</scope>
    <source>
        <strain evidence="1">GSM-AAB239-AS_SAM_17_03QT</strain>
        <tissue evidence="1">Leaf</tissue>
    </source>
</reference>